<dbReference type="PANTHER" id="PTHR36541">
    <property type="entry name" value="SUPEROXIDE REDUCTASE-RELATED"/>
    <property type="match status" value="1"/>
</dbReference>
<comment type="function">
    <text evidence="9">Catalyzes the one-electron reduction of superoxide anion radical to hydrogen peroxide at a nonheme ferrous iron center. Plays a fundamental role in case of oxidative stress via its superoxide detoxification activity.</text>
</comment>
<dbReference type="Proteomes" id="UP000711995">
    <property type="component" value="Unassembled WGS sequence"/>
</dbReference>
<evidence type="ECO:0000256" key="10">
    <source>
        <dbReference type="ARBA" id="ARBA00031398"/>
    </source>
</evidence>
<reference evidence="15 16" key="1">
    <citation type="submission" date="2020-03" db="EMBL/GenBank/DDBJ databases">
        <title>Spirochaetal bacteria isolated from arthropods constitute a novel genus Entomospira genus novum within the order Spirochaetales.</title>
        <authorList>
            <person name="Grana-Miraglia L."/>
            <person name="Sikutova S."/>
            <person name="Fingerle V."/>
            <person name="Sing A."/>
            <person name="Castillo-Ramirez S."/>
            <person name="Margos G."/>
            <person name="Rudolf I."/>
        </authorList>
    </citation>
    <scope>NUCLEOTIDE SEQUENCE [LARGE SCALE GENOMIC DNA]</scope>
    <source>
        <strain evidence="15 16">BR193</strain>
    </source>
</reference>
<dbReference type="Pfam" id="PF01880">
    <property type="entry name" value="Desulfoferrodox"/>
    <property type="match status" value="1"/>
</dbReference>
<evidence type="ECO:0000256" key="8">
    <source>
        <dbReference type="ARBA" id="ARBA00023004"/>
    </source>
</evidence>
<keyword evidence="16" id="KW-1185">Reference proteome</keyword>
<proteinExistence type="inferred from homology"/>
<evidence type="ECO:0000256" key="9">
    <source>
        <dbReference type="ARBA" id="ARBA00024690"/>
    </source>
</evidence>
<name>A0A968KT58_9SPIO</name>
<dbReference type="InterPro" id="IPR002742">
    <property type="entry name" value="Desulfoferrodoxin_Fe-bd_dom"/>
</dbReference>
<evidence type="ECO:0000256" key="2">
    <source>
        <dbReference type="ARBA" id="ARBA00005941"/>
    </source>
</evidence>
<evidence type="ECO:0000259" key="14">
    <source>
        <dbReference type="Pfam" id="PF06397"/>
    </source>
</evidence>
<dbReference type="InterPro" id="IPR038094">
    <property type="entry name" value="Desulfoferrodoxin_N_sf"/>
</dbReference>
<feature type="binding site" evidence="12">
    <location>
        <position position="12"/>
    </location>
    <ligand>
        <name>Fe cation</name>
        <dbReference type="ChEBI" id="CHEBI:24875"/>
        <label>1</label>
    </ligand>
</feature>
<comment type="cofactor">
    <cofactor evidence="12">
        <name>Fe(3+)</name>
        <dbReference type="ChEBI" id="CHEBI:29034"/>
    </cofactor>
    <text evidence="12">Binds 1 Fe(3+) ion per subunit. The iron ion 1 is coordinated via 4 cysteine residues.</text>
</comment>
<feature type="binding site" evidence="12">
    <location>
        <position position="29"/>
    </location>
    <ligand>
        <name>Fe cation</name>
        <dbReference type="ChEBI" id="CHEBI:24875"/>
        <label>1</label>
    </ligand>
</feature>
<dbReference type="InterPro" id="IPR004793">
    <property type="entry name" value="Desulfoferrodoxin_rbo"/>
</dbReference>
<comment type="cofactor">
    <cofactor evidence="1">
        <name>Cu(2+)</name>
        <dbReference type="ChEBI" id="CHEBI:29036"/>
    </cofactor>
</comment>
<protein>
    <recommendedName>
        <fullName evidence="4">Desulfoferrodoxin</fullName>
        <ecNumber evidence="3">1.15.1.2</ecNumber>
    </recommendedName>
    <alternativeName>
        <fullName evidence="10">Superoxide reductase</fullName>
    </alternativeName>
</protein>
<gene>
    <name evidence="15" type="ORF">HCT14_06185</name>
</gene>
<feature type="binding site" evidence="12">
    <location>
        <position position="9"/>
    </location>
    <ligand>
        <name>Fe cation</name>
        <dbReference type="ChEBI" id="CHEBI:24875"/>
        <label>1</label>
    </ligand>
</feature>
<evidence type="ECO:0000256" key="5">
    <source>
        <dbReference type="ARBA" id="ARBA00022448"/>
    </source>
</evidence>
<comment type="catalytic activity">
    <reaction evidence="11">
        <text>reduced [rubredoxin] + superoxide + 2 H(+) = oxidized [rubredoxin] + H2O2</text>
        <dbReference type="Rhea" id="RHEA:21324"/>
        <dbReference type="Rhea" id="RHEA-COMP:10302"/>
        <dbReference type="Rhea" id="RHEA-COMP:10303"/>
        <dbReference type="ChEBI" id="CHEBI:15378"/>
        <dbReference type="ChEBI" id="CHEBI:16240"/>
        <dbReference type="ChEBI" id="CHEBI:18421"/>
        <dbReference type="ChEBI" id="CHEBI:29033"/>
        <dbReference type="ChEBI" id="CHEBI:29034"/>
        <dbReference type="EC" id="1.15.1.2"/>
    </reaction>
</comment>
<feature type="domain" description="Desulfoferrodoxin ferrous iron-binding" evidence="13">
    <location>
        <begin position="42"/>
        <end position="125"/>
    </location>
</feature>
<evidence type="ECO:0000256" key="7">
    <source>
        <dbReference type="ARBA" id="ARBA00022982"/>
    </source>
</evidence>
<evidence type="ECO:0000256" key="11">
    <source>
        <dbReference type="ARBA" id="ARBA00047448"/>
    </source>
</evidence>
<sequence length="127" mass="14013">MNRSEIYHCPHCGRVVYVIEAGKGALTCCGHSMNLLKGGEIDGATEKHVPVIEKIDTGYKVMVGSVAHPMTEAHYISFIELIVDGTSYHSQLLQPTDKAEAIFNVPHGKHVVAREYCNLHGLWQAEL</sequence>
<dbReference type="RefSeq" id="WP_167700666.1">
    <property type="nucleotide sequence ID" value="NZ_CP118174.1"/>
</dbReference>
<evidence type="ECO:0000256" key="1">
    <source>
        <dbReference type="ARBA" id="ARBA00001973"/>
    </source>
</evidence>
<feature type="domain" description="Desulfoferrodoxin N-terminal" evidence="14">
    <location>
        <begin position="2"/>
        <end position="36"/>
    </location>
</feature>
<evidence type="ECO:0000313" key="15">
    <source>
        <dbReference type="EMBL" id="NIZ41087.1"/>
    </source>
</evidence>
<feature type="binding site" evidence="12">
    <location>
        <position position="117"/>
    </location>
    <ligand>
        <name>Fe cation</name>
        <dbReference type="ChEBI" id="CHEBI:24875"/>
        <label>1</label>
    </ligand>
</feature>
<evidence type="ECO:0000313" key="16">
    <source>
        <dbReference type="Proteomes" id="UP000711995"/>
    </source>
</evidence>
<feature type="binding site" evidence="12">
    <location>
        <position position="120"/>
    </location>
    <ligand>
        <name>Fe cation</name>
        <dbReference type="ChEBI" id="CHEBI:24875"/>
        <label>1</label>
    </ligand>
</feature>
<feature type="binding site" evidence="12">
    <location>
        <position position="48"/>
    </location>
    <ligand>
        <name>Fe cation</name>
        <dbReference type="ChEBI" id="CHEBI:24875"/>
        <label>1</label>
    </ligand>
</feature>
<dbReference type="GO" id="GO:0050605">
    <property type="term" value="F:superoxide reductase activity"/>
    <property type="evidence" value="ECO:0007669"/>
    <property type="project" value="UniProtKB-EC"/>
</dbReference>
<dbReference type="NCBIfam" id="TIGR00319">
    <property type="entry name" value="desulf_FeS4"/>
    <property type="match status" value="1"/>
</dbReference>
<evidence type="ECO:0000256" key="3">
    <source>
        <dbReference type="ARBA" id="ARBA00012679"/>
    </source>
</evidence>
<keyword evidence="6 12" id="KW-0479">Metal-binding</keyword>
<dbReference type="EC" id="1.15.1.2" evidence="3"/>
<dbReference type="InterPro" id="IPR036073">
    <property type="entry name" value="Desulfoferrodoxin_Fe-bd_dom_sf"/>
</dbReference>
<dbReference type="SUPFAM" id="SSF57802">
    <property type="entry name" value="Rubredoxin-like"/>
    <property type="match status" value="1"/>
</dbReference>
<keyword evidence="7" id="KW-0249">Electron transport</keyword>
<dbReference type="InterPro" id="IPR051233">
    <property type="entry name" value="Desulfoferrodoxin_SOR"/>
</dbReference>
<evidence type="ECO:0000256" key="12">
    <source>
        <dbReference type="PIRSR" id="PIRSR604793-1"/>
    </source>
</evidence>
<dbReference type="NCBIfam" id="TIGR00332">
    <property type="entry name" value="neela_ferrous"/>
    <property type="match status" value="1"/>
</dbReference>
<dbReference type="Gene3D" id="2.20.28.100">
    <property type="entry name" value="Desulphoferrodoxin, N-terminal domain"/>
    <property type="match status" value="1"/>
</dbReference>
<comment type="caution">
    <text evidence="15">The sequence shown here is derived from an EMBL/GenBank/DDBJ whole genome shotgun (WGS) entry which is preliminary data.</text>
</comment>
<dbReference type="InterPro" id="IPR004462">
    <property type="entry name" value="Desulfoferrodoxin_N"/>
</dbReference>
<dbReference type="PANTHER" id="PTHR36541:SF1">
    <property type="entry name" value="SUPEROXIDE REDUCTASE-RELATED"/>
    <property type="match status" value="1"/>
</dbReference>
<feature type="binding site" evidence="12">
    <location>
        <position position="28"/>
    </location>
    <ligand>
        <name>Fe cation</name>
        <dbReference type="ChEBI" id="CHEBI:24875"/>
        <label>1</label>
    </ligand>
</feature>
<comment type="cofactor">
    <cofactor evidence="12">
        <name>Fe(2+)</name>
        <dbReference type="ChEBI" id="CHEBI:29033"/>
    </cofactor>
    <text evidence="12">Binds 1 Fe(2+) ion per subunit. The iron ion 2 is coordinated via four histidines and one cysteine residue.</text>
</comment>
<dbReference type="EMBL" id="JAATLJ010000001">
    <property type="protein sequence ID" value="NIZ41087.1"/>
    <property type="molecule type" value="Genomic_DNA"/>
</dbReference>
<dbReference type="Pfam" id="PF06397">
    <property type="entry name" value="Desulfoferrod_N"/>
    <property type="match status" value="1"/>
</dbReference>
<keyword evidence="8 12" id="KW-0408">Iron</keyword>
<dbReference type="GO" id="GO:0005506">
    <property type="term" value="F:iron ion binding"/>
    <property type="evidence" value="ECO:0007669"/>
    <property type="project" value="InterPro"/>
</dbReference>
<feature type="binding site" evidence="12">
    <location>
        <position position="74"/>
    </location>
    <ligand>
        <name>Fe cation</name>
        <dbReference type="ChEBI" id="CHEBI:24875"/>
        <label>1</label>
    </ligand>
</feature>
<evidence type="ECO:0000259" key="13">
    <source>
        <dbReference type="Pfam" id="PF01880"/>
    </source>
</evidence>
<accession>A0A968KT58</accession>
<dbReference type="SUPFAM" id="SSF49367">
    <property type="entry name" value="Superoxide reductase-like"/>
    <property type="match status" value="1"/>
</dbReference>
<dbReference type="AlphaFoldDB" id="A0A968KT58"/>
<dbReference type="Gene3D" id="2.60.40.730">
    <property type="entry name" value="SOR catalytic domain"/>
    <property type="match status" value="1"/>
</dbReference>
<evidence type="ECO:0000256" key="4">
    <source>
        <dbReference type="ARBA" id="ARBA00014839"/>
    </source>
</evidence>
<comment type="similarity">
    <text evidence="2">Belongs to the desulfoferrodoxin family.</text>
</comment>
<dbReference type="NCBIfam" id="TIGR00320">
    <property type="entry name" value="dfx_rbo"/>
    <property type="match status" value="1"/>
</dbReference>
<organism evidence="15 16">
    <name type="scientific">Entomospira entomophila</name>
    <dbReference type="NCBI Taxonomy" id="2719988"/>
    <lineage>
        <taxon>Bacteria</taxon>
        <taxon>Pseudomonadati</taxon>
        <taxon>Spirochaetota</taxon>
        <taxon>Spirochaetia</taxon>
        <taxon>Spirochaetales</taxon>
        <taxon>Spirochaetaceae</taxon>
        <taxon>Entomospira</taxon>
    </lineage>
</organism>
<dbReference type="GO" id="GO:0019430">
    <property type="term" value="P:removal of superoxide radicals"/>
    <property type="evidence" value="ECO:0007669"/>
    <property type="project" value="InterPro"/>
</dbReference>
<keyword evidence="5" id="KW-0813">Transport</keyword>
<evidence type="ECO:0000256" key="6">
    <source>
        <dbReference type="ARBA" id="ARBA00022723"/>
    </source>
</evidence>
<feature type="binding site" evidence="12">
    <location>
        <position position="68"/>
    </location>
    <ligand>
        <name>Fe cation</name>
        <dbReference type="ChEBI" id="CHEBI:24875"/>
        <label>1</label>
    </ligand>
</feature>